<evidence type="ECO:0000313" key="1">
    <source>
        <dbReference type="EnsemblPlants" id="MELO3C034706.2.1"/>
    </source>
</evidence>
<accession>A0A9I9EKN3</accession>
<dbReference type="EnsemblPlants" id="MELO3C034706.2.1">
    <property type="protein sequence ID" value="MELO3C034706.2.1"/>
    <property type="gene ID" value="MELO3C034706.2"/>
</dbReference>
<name>A0A9I9EKN3_CUCME</name>
<dbReference type="Gramene" id="MELO3C034706.2.1">
    <property type="protein sequence ID" value="MELO3C034706.2.1"/>
    <property type="gene ID" value="MELO3C034706.2"/>
</dbReference>
<reference evidence="1" key="1">
    <citation type="submission" date="2023-03" db="UniProtKB">
        <authorList>
            <consortium name="EnsemblPlants"/>
        </authorList>
    </citation>
    <scope>IDENTIFICATION</scope>
</reference>
<dbReference type="AlphaFoldDB" id="A0A9I9EKN3"/>
<proteinExistence type="predicted"/>
<protein>
    <submittedName>
        <fullName evidence="1">Uncharacterized protein</fullName>
    </submittedName>
</protein>
<organism evidence="1">
    <name type="scientific">Cucumis melo</name>
    <name type="common">Muskmelon</name>
    <dbReference type="NCBI Taxonomy" id="3656"/>
    <lineage>
        <taxon>Eukaryota</taxon>
        <taxon>Viridiplantae</taxon>
        <taxon>Streptophyta</taxon>
        <taxon>Embryophyta</taxon>
        <taxon>Tracheophyta</taxon>
        <taxon>Spermatophyta</taxon>
        <taxon>Magnoliopsida</taxon>
        <taxon>eudicotyledons</taxon>
        <taxon>Gunneridae</taxon>
        <taxon>Pentapetalae</taxon>
        <taxon>rosids</taxon>
        <taxon>fabids</taxon>
        <taxon>Cucurbitales</taxon>
        <taxon>Cucurbitaceae</taxon>
        <taxon>Benincaseae</taxon>
        <taxon>Cucumis</taxon>
    </lineage>
</organism>
<sequence length="235" mass="25962">MQSALHLNRQRLAVGCLSFDCPPILLLLSFHVIDDKKESCLEEIGITPALLVRPTVGLMPTTELRVEGHNIDPSVSVPSETVTIFAATDMAEPLLEPHGSPNIIEVGKVTHLALATPSAPTTGKFIGPEIRPLAQARFSEYDCTCHPQLRHHTCITRNNRANGDKDLGELFLRSMSAREAWSKASGFTSMIPFRMGLNLRTCSSYNSHMMIKLPSNQEAWIRKGESFGQPWKLSS</sequence>